<evidence type="ECO:0000313" key="2">
    <source>
        <dbReference type="EMBL" id="MFC4232283.1"/>
    </source>
</evidence>
<feature type="transmembrane region" description="Helical" evidence="1">
    <location>
        <begin position="74"/>
        <end position="92"/>
    </location>
</feature>
<reference evidence="3" key="1">
    <citation type="journal article" date="2019" name="Int. J. Syst. Evol. Microbiol.">
        <title>The Global Catalogue of Microorganisms (GCM) 10K type strain sequencing project: providing services to taxonomists for standard genome sequencing and annotation.</title>
        <authorList>
            <consortium name="The Broad Institute Genomics Platform"/>
            <consortium name="The Broad Institute Genome Sequencing Center for Infectious Disease"/>
            <person name="Wu L."/>
            <person name="Ma J."/>
        </authorList>
    </citation>
    <scope>NUCLEOTIDE SEQUENCE [LARGE SCALE GENOMIC DNA]</scope>
    <source>
        <strain evidence="3">CECT 8010</strain>
    </source>
</reference>
<dbReference type="EMBL" id="JBHSDC010000019">
    <property type="protein sequence ID" value="MFC4232283.1"/>
    <property type="molecule type" value="Genomic_DNA"/>
</dbReference>
<keyword evidence="3" id="KW-1185">Reference proteome</keyword>
<gene>
    <name evidence="2" type="ORF">ACFOW1_10300</name>
</gene>
<evidence type="ECO:0000313" key="3">
    <source>
        <dbReference type="Proteomes" id="UP001595906"/>
    </source>
</evidence>
<comment type="caution">
    <text evidence="2">The sequence shown here is derived from an EMBL/GenBank/DDBJ whole genome shotgun (WGS) entry which is preliminary data.</text>
</comment>
<keyword evidence="1" id="KW-0472">Membrane</keyword>
<proteinExistence type="predicted"/>
<protein>
    <recommendedName>
        <fullName evidence="4">DUF4306 domain-containing protein</fullName>
    </recommendedName>
</protein>
<keyword evidence="1" id="KW-0812">Transmembrane</keyword>
<keyword evidence="1" id="KW-1133">Transmembrane helix</keyword>
<accession>A0ABV8PYS5</accession>
<dbReference type="Proteomes" id="UP001595906">
    <property type="component" value="Unassembled WGS sequence"/>
</dbReference>
<dbReference type="RefSeq" id="WP_379014074.1">
    <property type="nucleotide sequence ID" value="NZ_JBHSDC010000019.1"/>
</dbReference>
<name>A0ABV8PYS5_9BACT</name>
<organism evidence="2 3">
    <name type="scientific">Parasediminibacterium paludis</name>
    <dbReference type="NCBI Taxonomy" id="908966"/>
    <lineage>
        <taxon>Bacteria</taxon>
        <taxon>Pseudomonadati</taxon>
        <taxon>Bacteroidota</taxon>
        <taxon>Chitinophagia</taxon>
        <taxon>Chitinophagales</taxon>
        <taxon>Chitinophagaceae</taxon>
        <taxon>Parasediminibacterium</taxon>
    </lineage>
</organism>
<evidence type="ECO:0000256" key="1">
    <source>
        <dbReference type="SAM" id="Phobius"/>
    </source>
</evidence>
<evidence type="ECO:0008006" key="4">
    <source>
        <dbReference type="Google" id="ProtNLM"/>
    </source>
</evidence>
<sequence length="101" mass="11693">MRKIFIVIFGVSLLIGLLSGYMSAKTKYFYLSPSKPKREITYETYKMYFDKTINWESDYTKFLTIEKVYNTQNATLFGLTSLGVLLIVSYFIPQSKKNADG</sequence>